<sequence length="242" mass="27136">MNQISLTTKLALNEFQASCYSHHRSQSALTYSLAQPLAQVEGPHSGETCSLRRAPLRLGEGSKRRAGAHAGSRLGEAPLAWARCSLAQNVELGDLSHRNPRRAPCLSRLGETDPLGRDLQVSPLVHLKQPCFPSQPNIQSVFTHRIERLNHTSSNQLKHRPKRLETKNSNFPYLEKLSEDLYFVTTSTAAPRMHFRAVVRVEQNQTSGLAKVLTTDHEKVTKRELARTRKSLTWSNGTSWLT</sequence>
<dbReference type="AlphaFoldDB" id="A0A4D6MGK7"/>
<dbReference type="Proteomes" id="UP000501690">
    <property type="component" value="Linkage Group LG7"/>
</dbReference>
<organism evidence="1 2">
    <name type="scientific">Vigna unguiculata</name>
    <name type="common">Cowpea</name>
    <dbReference type="NCBI Taxonomy" id="3917"/>
    <lineage>
        <taxon>Eukaryota</taxon>
        <taxon>Viridiplantae</taxon>
        <taxon>Streptophyta</taxon>
        <taxon>Embryophyta</taxon>
        <taxon>Tracheophyta</taxon>
        <taxon>Spermatophyta</taxon>
        <taxon>Magnoliopsida</taxon>
        <taxon>eudicotyledons</taxon>
        <taxon>Gunneridae</taxon>
        <taxon>Pentapetalae</taxon>
        <taxon>rosids</taxon>
        <taxon>fabids</taxon>
        <taxon>Fabales</taxon>
        <taxon>Fabaceae</taxon>
        <taxon>Papilionoideae</taxon>
        <taxon>50 kb inversion clade</taxon>
        <taxon>NPAAA clade</taxon>
        <taxon>indigoferoid/millettioid clade</taxon>
        <taxon>Phaseoleae</taxon>
        <taxon>Vigna</taxon>
    </lineage>
</organism>
<accession>A0A4D6MGK7</accession>
<dbReference type="EMBL" id="CP039351">
    <property type="protein sequence ID" value="QCD99880.1"/>
    <property type="molecule type" value="Genomic_DNA"/>
</dbReference>
<gene>
    <name evidence="1" type="ORF">DEO72_LG7g1167</name>
</gene>
<reference evidence="1 2" key="1">
    <citation type="submission" date="2019-04" db="EMBL/GenBank/DDBJ databases">
        <title>An improved genome assembly and genetic linkage map for asparagus bean, Vigna unguiculata ssp. sesquipedialis.</title>
        <authorList>
            <person name="Xia Q."/>
            <person name="Zhang R."/>
            <person name="Dong Y."/>
        </authorList>
    </citation>
    <scope>NUCLEOTIDE SEQUENCE [LARGE SCALE GENOMIC DNA]</scope>
    <source>
        <tissue evidence="1">Leaf</tissue>
    </source>
</reference>
<proteinExistence type="predicted"/>
<name>A0A4D6MGK7_VIGUN</name>
<protein>
    <submittedName>
        <fullName evidence="1">Uncharacterized protein</fullName>
    </submittedName>
</protein>
<keyword evidence="2" id="KW-1185">Reference proteome</keyword>
<evidence type="ECO:0000313" key="1">
    <source>
        <dbReference type="EMBL" id="QCD99880.1"/>
    </source>
</evidence>
<evidence type="ECO:0000313" key="2">
    <source>
        <dbReference type="Proteomes" id="UP000501690"/>
    </source>
</evidence>